<gene>
    <name evidence="14" type="ORF">BED41_00320</name>
</gene>
<dbReference type="RefSeq" id="WP_066741623.1">
    <property type="nucleotide sequence ID" value="NZ_CALCLR010000027.1"/>
</dbReference>
<evidence type="ECO:0000256" key="5">
    <source>
        <dbReference type="ARBA" id="ARBA00022714"/>
    </source>
</evidence>
<dbReference type="PROSITE" id="PS00641">
    <property type="entry name" value="COMPLEX1_75K_1"/>
    <property type="match status" value="1"/>
</dbReference>
<keyword evidence="5" id="KW-0001">2Fe-2S</keyword>
<dbReference type="PROSITE" id="PS51379">
    <property type="entry name" value="4FE4S_FER_2"/>
    <property type="match status" value="2"/>
</dbReference>
<dbReference type="GO" id="GO:0051537">
    <property type="term" value="F:2 iron, 2 sulfur cluster binding"/>
    <property type="evidence" value="ECO:0007669"/>
    <property type="project" value="UniProtKB-KW"/>
</dbReference>
<evidence type="ECO:0000256" key="11">
    <source>
        <dbReference type="ARBA" id="ARBA00023027"/>
    </source>
</evidence>
<evidence type="ECO:0000256" key="3">
    <source>
        <dbReference type="ARBA" id="ARBA00005404"/>
    </source>
</evidence>
<dbReference type="SMART" id="SM00902">
    <property type="entry name" value="Fe_hyd_SSU"/>
    <property type="match status" value="1"/>
</dbReference>
<dbReference type="GO" id="GO:0008901">
    <property type="term" value="F:ferredoxin hydrogenase activity"/>
    <property type="evidence" value="ECO:0007669"/>
    <property type="project" value="InterPro"/>
</dbReference>
<evidence type="ECO:0000256" key="7">
    <source>
        <dbReference type="ARBA" id="ARBA00022737"/>
    </source>
</evidence>
<dbReference type="GO" id="GO:0042773">
    <property type="term" value="P:ATP synthesis coupled electron transport"/>
    <property type="evidence" value="ECO:0007669"/>
    <property type="project" value="InterPro"/>
</dbReference>
<evidence type="ECO:0000256" key="1">
    <source>
        <dbReference type="ARBA" id="ARBA00001966"/>
    </source>
</evidence>
<dbReference type="EMBL" id="CP016757">
    <property type="protein sequence ID" value="ANZ43688.1"/>
    <property type="molecule type" value="Genomic_DNA"/>
</dbReference>
<keyword evidence="8" id="KW-1278">Translocase</keyword>
<keyword evidence="10" id="KW-0411">Iron-sulfur</keyword>
<evidence type="ECO:0000256" key="6">
    <source>
        <dbReference type="ARBA" id="ARBA00022723"/>
    </source>
</evidence>
<keyword evidence="4" id="KW-0004">4Fe-4S</keyword>
<dbReference type="Proteomes" id="UP000093044">
    <property type="component" value="Chromosome"/>
</dbReference>
<dbReference type="PROSITE" id="PS51839">
    <property type="entry name" value="4FE4S_HC3"/>
    <property type="match status" value="1"/>
</dbReference>
<dbReference type="Gene3D" id="3.30.70.20">
    <property type="match status" value="1"/>
</dbReference>
<dbReference type="PROSITE" id="PS00198">
    <property type="entry name" value="4FE4S_FER_1"/>
    <property type="match status" value="1"/>
</dbReference>
<dbReference type="GeneID" id="83056293"/>
<dbReference type="InterPro" id="IPR049830">
    <property type="entry name" value="HndD"/>
</dbReference>
<dbReference type="SUPFAM" id="SSF53920">
    <property type="entry name" value="Fe-only hydrogenase"/>
    <property type="match status" value="1"/>
</dbReference>
<dbReference type="InterPro" id="IPR000283">
    <property type="entry name" value="NADH_UbQ_OxRdtase_75kDa_su_CS"/>
</dbReference>
<evidence type="ECO:0000256" key="2">
    <source>
        <dbReference type="ARBA" id="ARBA00004370"/>
    </source>
</evidence>
<dbReference type="InterPro" id="IPR017896">
    <property type="entry name" value="4Fe4S_Fe-S-bd"/>
</dbReference>
<dbReference type="PANTHER" id="PTHR11615">
    <property type="entry name" value="NITRATE, FORMATE, IRON DEHYDROGENASE"/>
    <property type="match status" value="1"/>
</dbReference>
<keyword evidence="9" id="KW-0408">Iron</keyword>
<keyword evidence="7" id="KW-0677">Repeat</keyword>
<dbReference type="PROSITE" id="PS51085">
    <property type="entry name" value="2FE2S_FER_2"/>
    <property type="match status" value="1"/>
</dbReference>
<dbReference type="NCBIfam" id="NF040763">
    <property type="entry name" value="FeFe_hydrog_A6"/>
    <property type="match status" value="1"/>
</dbReference>
<keyword evidence="12" id="KW-0472">Membrane</keyword>
<dbReference type="InterPro" id="IPR004108">
    <property type="entry name" value="Fe_hydrogenase_lsu_C"/>
</dbReference>
<evidence type="ECO:0000256" key="10">
    <source>
        <dbReference type="ARBA" id="ARBA00023014"/>
    </source>
</evidence>
<dbReference type="InterPro" id="IPR001041">
    <property type="entry name" value="2Fe-2S_ferredoxin-type"/>
</dbReference>
<dbReference type="NCBIfam" id="TIGR02512">
    <property type="entry name" value="FeFe_hydrog_A"/>
    <property type="match status" value="1"/>
</dbReference>
<dbReference type="Pfam" id="PF02906">
    <property type="entry name" value="Fe_hyd_lg_C"/>
    <property type="match status" value="1"/>
</dbReference>
<dbReference type="Pfam" id="PF10588">
    <property type="entry name" value="NADH-G_4Fe-4S_3"/>
    <property type="match status" value="1"/>
</dbReference>
<dbReference type="Pfam" id="PF02256">
    <property type="entry name" value="Fe_hyd_SSU"/>
    <property type="match status" value="1"/>
</dbReference>
<comment type="cofactor">
    <cofactor evidence="1">
        <name>[4Fe-4S] cluster</name>
        <dbReference type="ChEBI" id="CHEBI:49883"/>
    </cofactor>
</comment>
<dbReference type="CDD" id="cd00207">
    <property type="entry name" value="fer2"/>
    <property type="match status" value="1"/>
</dbReference>
<evidence type="ECO:0000313" key="15">
    <source>
        <dbReference type="Proteomes" id="UP000093044"/>
    </source>
</evidence>
<dbReference type="STRING" id="1197717.BED41_00320"/>
<dbReference type="GO" id="GO:0008137">
    <property type="term" value="F:NADH dehydrogenase (ubiquinone) activity"/>
    <property type="evidence" value="ECO:0007669"/>
    <property type="project" value="InterPro"/>
</dbReference>
<dbReference type="InterPro" id="IPR003149">
    <property type="entry name" value="Fe_hydrogenase_ssu"/>
</dbReference>
<keyword evidence="15" id="KW-1185">Reference proteome</keyword>
<sequence length="581" mass="62597">MELVKVTIDGITVEVPSDFTVIEAAAKAGIRIPQLCYHPELSKEGACRVCVVEIVGGRGLGAACVYPVADGMVVYTNTPKVRETRKAVVELLLANHPQDCLFCQKNQDCELQQTAADLGIREVPYTGATRSAEKDESNPSLVRDPNKCILCGRCIRACHERQGLDVYAFVNRGFKTIVEPAFGLGLDQVACTYCGQCAAVCPTAAICERDDTEKVFAALADPKKYTIVQTAPATRVALGEALGLPAGEVVTGKMVAALRRLGFDKVFDTDFSADLTIMEEGHEFLDRVVNGGVLPMITSCSPGWINFIEIKYPDLLPHLSTAKSPQGMFGALAKTYWPETQGIAVEDIYSVSIMPCTAKKAECVRPQLQSNPGIPDVDTVLTTRELARMIKNAGIDFKNLPEEEYDSPLGSSTGAAAIFGVTGGVMEAALRTVYSVLNSGADIPGIIFQPVRGMEGIKEATIEVPVNGEKVNVKLAVAHTLKNAKILMDKVRAGKADYHFIEVMACPGGCIGGGGQPQPVNAEIRAARTAALYSVDEAKTLRQSHKNPDIAALYEKWLGKPLGEKAHHLLHTHYNAQPREL</sequence>
<dbReference type="InterPro" id="IPR009016">
    <property type="entry name" value="Fe_hydrogenase"/>
</dbReference>
<proteinExistence type="inferred from homology"/>
<dbReference type="FunFam" id="3.10.20.740:FF:000004">
    <property type="entry name" value="NADH-quinone oxidoreductase"/>
    <property type="match status" value="1"/>
</dbReference>
<evidence type="ECO:0000256" key="13">
    <source>
        <dbReference type="ARBA" id="ARBA00034078"/>
    </source>
</evidence>
<dbReference type="SUPFAM" id="SSF54292">
    <property type="entry name" value="2Fe-2S ferredoxin-like"/>
    <property type="match status" value="1"/>
</dbReference>
<dbReference type="GO" id="GO:0051539">
    <property type="term" value="F:4 iron, 4 sulfur cluster binding"/>
    <property type="evidence" value="ECO:0007669"/>
    <property type="project" value="UniProtKB-KW"/>
</dbReference>
<name>A0A1B2I144_9BACT</name>
<dbReference type="Pfam" id="PF12838">
    <property type="entry name" value="Fer4_7"/>
    <property type="match status" value="1"/>
</dbReference>
<organism evidence="14 15">
    <name type="scientific">Cloacibacillus porcorum</name>
    <dbReference type="NCBI Taxonomy" id="1197717"/>
    <lineage>
        <taxon>Bacteria</taxon>
        <taxon>Thermotogati</taxon>
        <taxon>Synergistota</taxon>
        <taxon>Synergistia</taxon>
        <taxon>Synergistales</taxon>
        <taxon>Synergistaceae</taxon>
        <taxon>Cloacibacillus</taxon>
    </lineage>
</organism>
<dbReference type="GO" id="GO:0005506">
    <property type="term" value="F:iron ion binding"/>
    <property type="evidence" value="ECO:0007669"/>
    <property type="project" value="InterPro"/>
</dbReference>
<dbReference type="SUPFAM" id="SSF54862">
    <property type="entry name" value="4Fe-4S ferredoxins"/>
    <property type="match status" value="1"/>
</dbReference>
<dbReference type="Gene3D" id="3.10.20.740">
    <property type="match status" value="1"/>
</dbReference>
<dbReference type="InterPro" id="IPR036010">
    <property type="entry name" value="2Fe-2S_ferredoxin-like_sf"/>
</dbReference>
<evidence type="ECO:0000256" key="9">
    <source>
        <dbReference type="ARBA" id="ARBA00023004"/>
    </source>
</evidence>
<dbReference type="KEGG" id="cpor:BED41_00320"/>
<evidence type="ECO:0000256" key="12">
    <source>
        <dbReference type="ARBA" id="ARBA00023136"/>
    </source>
</evidence>
<dbReference type="InterPro" id="IPR013352">
    <property type="entry name" value="Fe_hydrogenase_subset"/>
</dbReference>
<comment type="cofactor">
    <cofactor evidence="13">
        <name>[2Fe-2S] cluster</name>
        <dbReference type="ChEBI" id="CHEBI:190135"/>
    </cofactor>
</comment>
<protein>
    <submittedName>
        <fullName evidence="14">Ferredoxin</fullName>
    </submittedName>
</protein>
<dbReference type="Pfam" id="PF13510">
    <property type="entry name" value="Fer2_4"/>
    <property type="match status" value="1"/>
</dbReference>
<evidence type="ECO:0000256" key="4">
    <source>
        <dbReference type="ARBA" id="ARBA00022485"/>
    </source>
</evidence>
<keyword evidence="11" id="KW-0520">NAD</keyword>
<evidence type="ECO:0000256" key="8">
    <source>
        <dbReference type="ARBA" id="ARBA00022967"/>
    </source>
</evidence>
<dbReference type="OrthoDB" id="9805142at2"/>
<dbReference type="AlphaFoldDB" id="A0A1B2I144"/>
<dbReference type="GO" id="GO:0016020">
    <property type="term" value="C:membrane"/>
    <property type="evidence" value="ECO:0007669"/>
    <property type="project" value="UniProtKB-SubCell"/>
</dbReference>
<dbReference type="InterPro" id="IPR036991">
    <property type="entry name" value="Fe_hydrogenase_ssu_sf"/>
</dbReference>
<comment type="subcellular location">
    <subcellularLocation>
        <location evidence="2">Membrane</location>
    </subcellularLocation>
</comment>
<dbReference type="InterPro" id="IPR017900">
    <property type="entry name" value="4Fe4S_Fe_S_CS"/>
</dbReference>
<evidence type="ECO:0000313" key="14">
    <source>
        <dbReference type="EMBL" id="ANZ43688.1"/>
    </source>
</evidence>
<keyword evidence="6" id="KW-0479">Metal-binding</keyword>
<dbReference type="Gene3D" id="4.10.260.20">
    <property type="entry name" value="Iron hydrogenase, small subunit"/>
    <property type="match status" value="1"/>
</dbReference>
<accession>A0A1B2I144</accession>
<comment type="similarity">
    <text evidence="3">Belongs to the complex I 75 kDa subunit family.</text>
</comment>
<dbReference type="SMART" id="SM00929">
    <property type="entry name" value="NADH-G_4Fe-4S_3"/>
    <property type="match status" value="1"/>
</dbReference>
<dbReference type="InterPro" id="IPR019574">
    <property type="entry name" value="NADH_UbQ_OxRdtase_Gsu_4Fe4S-bd"/>
</dbReference>
<dbReference type="Gene3D" id="3.40.50.1780">
    <property type="match status" value="1"/>
</dbReference>
<dbReference type="InterPro" id="IPR050340">
    <property type="entry name" value="Cytosolic_Fe-S_CAF"/>
</dbReference>
<reference evidence="14" key="1">
    <citation type="submission" date="2016-08" db="EMBL/GenBank/DDBJ databases">
        <title>Complete genome of Cloacibacillus porcorum.</title>
        <authorList>
            <person name="Looft T."/>
            <person name="Bayles D.O."/>
            <person name="Alt D.P."/>
        </authorList>
    </citation>
    <scope>NUCLEOTIDE SEQUENCE [LARGE SCALE GENOMIC DNA]</scope>
    <source>
        <strain evidence="14">CL-84</strain>
    </source>
</reference>
<dbReference type="FunFam" id="3.30.70.20:FF:000035">
    <property type="entry name" value="Iron hydrogenase 1"/>
    <property type="match status" value="1"/>
</dbReference>
<dbReference type="Gene3D" id="3.40.950.10">
    <property type="entry name" value="Fe-only Hydrogenase (Larger Subunit), Chain L, domain 3"/>
    <property type="match status" value="1"/>
</dbReference>